<accession>A0A9W8NGP5</accession>
<protein>
    <recommendedName>
        <fullName evidence="2">AAA+ ATPase domain-containing protein</fullName>
    </recommendedName>
</protein>
<feature type="region of interest" description="Disordered" evidence="1">
    <location>
        <begin position="390"/>
        <end position="418"/>
    </location>
</feature>
<dbReference type="Gene3D" id="3.40.50.300">
    <property type="entry name" value="P-loop containing nucleotide triphosphate hydrolases"/>
    <property type="match status" value="1"/>
</dbReference>
<dbReference type="EMBL" id="JANPWZ010000486">
    <property type="protein sequence ID" value="KAJ3576262.1"/>
    <property type="molecule type" value="Genomic_DNA"/>
</dbReference>
<dbReference type="SMART" id="SM00382">
    <property type="entry name" value="AAA"/>
    <property type="match status" value="1"/>
</dbReference>
<dbReference type="SUPFAM" id="SSF52540">
    <property type="entry name" value="P-loop containing nucleoside triphosphate hydrolases"/>
    <property type="match status" value="1"/>
</dbReference>
<dbReference type="InterPro" id="IPR056599">
    <property type="entry name" value="AAA_lid_fung"/>
</dbReference>
<proteinExistence type="predicted"/>
<dbReference type="Proteomes" id="UP001148614">
    <property type="component" value="Unassembled WGS sequence"/>
</dbReference>
<dbReference type="InterPro" id="IPR027417">
    <property type="entry name" value="P-loop_NTPase"/>
</dbReference>
<dbReference type="Pfam" id="PF22893">
    <property type="entry name" value="ULD_2"/>
    <property type="match status" value="1"/>
</dbReference>
<feature type="domain" description="AAA+ ATPase" evidence="2">
    <location>
        <begin position="784"/>
        <end position="927"/>
    </location>
</feature>
<dbReference type="InterPro" id="IPR054289">
    <property type="entry name" value="DUF7025"/>
</dbReference>
<dbReference type="AlphaFoldDB" id="A0A9W8NGP5"/>
<evidence type="ECO:0000259" key="2">
    <source>
        <dbReference type="SMART" id="SM00382"/>
    </source>
</evidence>
<dbReference type="Pfam" id="PF23232">
    <property type="entry name" value="AAA_lid_13"/>
    <property type="match status" value="1"/>
</dbReference>
<reference evidence="3" key="1">
    <citation type="submission" date="2022-07" db="EMBL/GenBank/DDBJ databases">
        <title>Genome Sequence of Xylaria arbuscula.</title>
        <authorList>
            <person name="Buettner E."/>
        </authorList>
    </citation>
    <scope>NUCLEOTIDE SEQUENCE</scope>
    <source>
        <strain evidence="3">VT107</strain>
    </source>
</reference>
<name>A0A9W8NGP5_9PEZI</name>
<dbReference type="GO" id="GO:0016887">
    <property type="term" value="F:ATP hydrolysis activity"/>
    <property type="evidence" value="ECO:0007669"/>
    <property type="project" value="InterPro"/>
</dbReference>
<sequence>MPSSAFQQGSLSLLNASPSSTLPTVVIARPSGAHAKIINTCTGTSVERGIVLIHTIFWPPTPGAYVRTKGLGKNELSALVVETRLDKMTIPNTGEEHSDRPNYEPGKEDATVSLATTSSLISDQTAVAEPKDSVSNERDLVPPVSAPALQITSGIRNEDSNGAPEKLQPAIAASDTSAQPVTVRHWNRNEFILPWALCQTQKGMEGLLKSTYKNNEAAQKEIEEGKYEISTLSGAEILPSLWEALARPGLTISVRLKSQGFGYGDHDSSSDDGDESKDNIEDFETSYTAKIKYTVATFAEDYNQLIFLYNQSYDEPVALDKKERELPILEEVQRVTVPRSRLYWGRSGDRKAPKSKPRLEPGDTLGEKSLHIHSPFLLNALKSIIKYSSKAPSGKNSNMNPNFENPDDRDNDNNDGDGVFPHPYEDLFYYKQELSEYKTQTTGSRANHTSEYNAECDRHIDFLLEYLDREPNVRITALEAMWAKKVPTTTFSGIWLLMKPGSDVYVKEEGQLNAYVVESVSGGVNYLSGSQWSDSVQGYTVCVWYLRYDGKVIARGSKFINIPVFDNEREILSLPIFPAKFYDNVDGGERRKQLIERGRKAFNLAKGPTYLEYTGMGLKPGWKQYNQTRVVVEHESRPWESEEFAEMGRSMFEIDNKMPPIGGPARAPCCKCSKCRDIDTAAHKYISATFSDYDNIYPKDVDGLSEHQYMIFLSHMFGFILKDRAYDIIDVGRLRDVKIVENAIDRLVMRPEKNKDTIKAIVKTYTDNSQNGNFHADFIRGKGEGQIFLLHGPPGTGKTLTAGMDDRQLAKEDADTAPESVAEYTRRPLLSITAADLGHVPIDLEKNLLQFLKNASNWDAVVLLDEADVYLEERSAHDLRRNSIVSVFLRAMEYFQGILFLTTNRVGHFDEAFMSRIHVSIGYEPLDDDARVTIWDNLFRKLKEDHKNGGPEILYEYDAKQFVKKDPAVQKLKWNGREIRNAFQTAVALAVFDSRVARDKGASEEDSIPEIKEKHLAQVVNMSTAFKKYITATHEGIEDADRAYKLGIRHDRLGHAADDD</sequence>
<feature type="compositionally biased region" description="Basic and acidic residues" evidence="1">
    <location>
        <begin position="347"/>
        <end position="367"/>
    </location>
</feature>
<dbReference type="Pfam" id="PF00004">
    <property type="entry name" value="AAA"/>
    <property type="match status" value="1"/>
</dbReference>
<dbReference type="GO" id="GO:0005524">
    <property type="term" value="F:ATP binding"/>
    <property type="evidence" value="ECO:0007669"/>
    <property type="project" value="InterPro"/>
</dbReference>
<evidence type="ECO:0000313" key="4">
    <source>
        <dbReference type="Proteomes" id="UP001148614"/>
    </source>
</evidence>
<organism evidence="3 4">
    <name type="scientific">Xylaria arbuscula</name>
    <dbReference type="NCBI Taxonomy" id="114810"/>
    <lineage>
        <taxon>Eukaryota</taxon>
        <taxon>Fungi</taxon>
        <taxon>Dikarya</taxon>
        <taxon>Ascomycota</taxon>
        <taxon>Pezizomycotina</taxon>
        <taxon>Sordariomycetes</taxon>
        <taxon>Xylariomycetidae</taxon>
        <taxon>Xylariales</taxon>
        <taxon>Xylariaceae</taxon>
        <taxon>Xylaria</taxon>
    </lineage>
</organism>
<keyword evidence="4" id="KW-1185">Reference proteome</keyword>
<dbReference type="Pfam" id="PF22942">
    <property type="entry name" value="DUF7025"/>
    <property type="match status" value="1"/>
</dbReference>
<evidence type="ECO:0000256" key="1">
    <source>
        <dbReference type="SAM" id="MobiDB-lite"/>
    </source>
</evidence>
<dbReference type="VEuPathDB" id="FungiDB:F4678DRAFT_420118"/>
<dbReference type="PANTHER" id="PTHR46411:SF4">
    <property type="entry name" value="AAA+ ATPASE DOMAIN-CONTAINING PROTEIN"/>
    <property type="match status" value="1"/>
</dbReference>
<comment type="caution">
    <text evidence="3">The sequence shown here is derived from an EMBL/GenBank/DDBJ whole genome shotgun (WGS) entry which is preliminary data.</text>
</comment>
<evidence type="ECO:0000313" key="3">
    <source>
        <dbReference type="EMBL" id="KAJ3576262.1"/>
    </source>
</evidence>
<gene>
    <name evidence="3" type="ORF">NPX13_g3755</name>
</gene>
<dbReference type="InterPro" id="IPR003593">
    <property type="entry name" value="AAA+_ATPase"/>
</dbReference>
<dbReference type="PANTHER" id="PTHR46411">
    <property type="entry name" value="FAMILY ATPASE, PUTATIVE-RELATED"/>
    <property type="match status" value="1"/>
</dbReference>
<dbReference type="InterPro" id="IPR054464">
    <property type="entry name" value="ULD_fung"/>
</dbReference>
<dbReference type="InterPro" id="IPR003959">
    <property type="entry name" value="ATPase_AAA_core"/>
</dbReference>
<feature type="compositionally biased region" description="Polar residues" evidence="1">
    <location>
        <begin position="390"/>
        <end position="399"/>
    </location>
</feature>
<feature type="region of interest" description="Disordered" evidence="1">
    <location>
        <begin position="346"/>
        <end position="367"/>
    </location>
</feature>